<feature type="compositionally biased region" description="Polar residues" evidence="1">
    <location>
        <begin position="73"/>
        <end position="87"/>
    </location>
</feature>
<dbReference type="Proteomes" id="UP000054097">
    <property type="component" value="Unassembled WGS sequence"/>
</dbReference>
<dbReference type="HOGENOM" id="CLU_2484733_0_0_1"/>
<evidence type="ECO:0000313" key="3">
    <source>
        <dbReference type="Proteomes" id="UP000054097"/>
    </source>
</evidence>
<gene>
    <name evidence="2" type="ORF">M408DRAFT_291828</name>
</gene>
<feature type="region of interest" description="Disordered" evidence="1">
    <location>
        <begin position="63"/>
        <end position="87"/>
    </location>
</feature>
<proteinExistence type="predicted"/>
<name>A0A0C2WYA4_SERVB</name>
<protein>
    <submittedName>
        <fullName evidence="2">Uncharacterized protein</fullName>
    </submittedName>
</protein>
<reference evidence="2 3" key="1">
    <citation type="submission" date="2014-04" db="EMBL/GenBank/DDBJ databases">
        <authorList>
            <consortium name="DOE Joint Genome Institute"/>
            <person name="Kuo A."/>
            <person name="Zuccaro A."/>
            <person name="Kohler A."/>
            <person name="Nagy L.G."/>
            <person name="Floudas D."/>
            <person name="Copeland A."/>
            <person name="Barry K.W."/>
            <person name="Cichocki N."/>
            <person name="Veneault-Fourrey C."/>
            <person name="LaButti K."/>
            <person name="Lindquist E.A."/>
            <person name="Lipzen A."/>
            <person name="Lundell T."/>
            <person name="Morin E."/>
            <person name="Murat C."/>
            <person name="Sun H."/>
            <person name="Tunlid A."/>
            <person name="Henrissat B."/>
            <person name="Grigoriev I.V."/>
            <person name="Hibbett D.S."/>
            <person name="Martin F."/>
            <person name="Nordberg H.P."/>
            <person name="Cantor M.N."/>
            <person name="Hua S.X."/>
        </authorList>
    </citation>
    <scope>NUCLEOTIDE SEQUENCE [LARGE SCALE GENOMIC DNA]</scope>
    <source>
        <strain evidence="2 3">MAFF 305830</strain>
    </source>
</reference>
<evidence type="ECO:0000313" key="2">
    <source>
        <dbReference type="EMBL" id="KIM22302.1"/>
    </source>
</evidence>
<dbReference type="EMBL" id="KN824359">
    <property type="protein sequence ID" value="KIM22302.1"/>
    <property type="molecule type" value="Genomic_DNA"/>
</dbReference>
<accession>A0A0C2WYA4</accession>
<organism evidence="2 3">
    <name type="scientific">Serendipita vermifera MAFF 305830</name>
    <dbReference type="NCBI Taxonomy" id="933852"/>
    <lineage>
        <taxon>Eukaryota</taxon>
        <taxon>Fungi</taxon>
        <taxon>Dikarya</taxon>
        <taxon>Basidiomycota</taxon>
        <taxon>Agaricomycotina</taxon>
        <taxon>Agaricomycetes</taxon>
        <taxon>Sebacinales</taxon>
        <taxon>Serendipitaceae</taxon>
        <taxon>Serendipita</taxon>
    </lineage>
</organism>
<keyword evidence="3" id="KW-1185">Reference proteome</keyword>
<reference evidence="3" key="2">
    <citation type="submission" date="2015-01" db="EMBL/GenBank/DDBJ databases">
        <title>Evolutionary Origins and Diversification of the Mycorrhizal Mutualists.</title>
        <authorList>
            <consortium name="DOE Joint Genome Institute"/>
            <consortium name="Mycorrhizal Genomics Consortium"/>
            <person name="Kohler A."/>
            <person name="Kuo A."/>
            <person name="Nagy L.G."/>
            <person name="Floudas D."/>
            <person name="Copeland A."/>
            <person name="Barry K.W."/>
            <person name="Cichocki N."/>
            <person name="Veneault-Fourrey C."/>
            <person name="LaButti K."/>
            <person name="Lindquist E.A."/>
            <person name="Lipzen A."/>
            <person name="Lundell T."/>
            <person name="Morin E."/>
            <person name="Murat C."/>
            <person name="Riley R."/>
            <person name="Ohm R."/>
            <person name="Sun H."/>
            <person name="Tunlid A."/>
            <person name="Henrissat B."/>
            <person name="Grigoriev I.V."/>
            <person name="Hibbett D.S."/>
            <person name="Martin F."/>
        </authorList>
    </citation>
    <scope>NUCLEOTIDE SEQUENCE [LARGE SCALE GENOMIC DNA]</scope>
    <source>
        <strain evidence="3">MAFF 305830</strain>
    </source>
</reference>
<dbReference type="AlphaFoldDB" id="A0A0C2WYA4"/>
<evidence type="ECO:0000256" key="1">
    <source>
        <dbReference type="SAM" id="MobiDB-lite"/>
    </source>
</evidence>
<sequence>MTAMATYPRSDSVSRFIFLDCFGGTRRLLLHGPYMTFASRLSARDKSEEYIPSRQTIAYRRNNRANHSASNSQCQSSLGRTNTCDWT</sequence>